<reference evidence="2" key="1">
    <citation type="journal article" date="2018" name="Open Forum Infect. Dis.">
        <title>The Cefazolin Inoculum Effect Is Associated With Increased Mortality in Methicillin-Susceptible Staphylococcus aureus Bacteremia.</title>
        <authorList>
            <person name="Miller W.R."/>
            <person name="Seas C."/>
            <person name="Carvajal L.P."/>
            <person name="Diaz L."/>
            <person name="Echeverri A.M."/>
            <person name="Ferro C."/>
            <person name="Rios R."/>
            <person name="Porras P."/>
            <person name="Luna C."/>
            <person name="Gotuzzo E."/>
            <person name="Munita J.M."/>
            <person name="Nannini E."/>
            <person name="Carcamo C."/>
            <person name="Reyes J."/>
            <person name="Arias C.A."/>
        </authorList>
    </citation>
    <scope>NUCLEOTIDE SEQUENCE</scope>
    <source>
        <strain evidence="2">UA917</strain>
    </source>
</reference>
<keyword evidence="1" id="KW-1133">Transmembrane helix</keyword>
<feature type="transmembrane region" description="Helical" evidence="1">
    <location>
        <begin position="59"/>
        <end position="78"/>
    </location>
</feature>
<evidence type="ECO:0000313" key="2">
    <source>
        <dbReference type="EMBL" id="MRV79317.1"/>
    </source>
</evidence>
<keyword evidence="1" id="KW-0472">Membrane</keyword>
<dbReference type="SUPFAM" id="SSF103473">
    <property type="entry name" value="MFS general substrate transporter"/>
    <property type="match status" value="1"/>
</dbReference>
<protein>
    <recommendedName>
        <fullName evidence="3">MFS transporter</fullName>
    </recommendedName>
</protein>
<sequence>SMIFLGISSGLTRPQTINKLSSSSNLRVMLNYAETLYFIFNIAFLLIGGYLYSIGTIQYLMLFMSLLTFIYLLTLFYLRRDQHENQHRI</sequence>
<keyword evidence="1" id="KW-0812">Transmembrane</keyword>
<dbReference type="InterPro" id="IPR036259">
    <property type="entry name" value="MFS_trans_sf"/>
</dbReference>
<organism evidence="2">
    <name type="scientific">Staphylococcus aureus</name>
    <dbReference type="NCBI Taxonomy" id="1280"/>
    <lineage>
        <taxon>Bacteria</taxon>
        <taxon>Bacillati</taxon>
        <taxon>Bacillota</taxon>
        <taxon>Bacilli</taxon>
        <taxon>Bacillales</taxon>
        <taxon>Staphylococcaceae</taxon>
        <taxon>Staphylococcus</taxon>
    </lineage>
</organism>
<evidence type="ECO:0008006" key="3">
    <source>
        <dbReference type="Google" id="ProtNLM"/>
    </source>
</evidence>
<proteinExistence type="predicted"/>
<name>A0A6A8G1V5_STAAU</name>
<gene>
    <name evidence="2" type="ORF">GF572_12820</name>
</gene>
<accession>A0A6A8G1V5</accession>
<dbReference type="EMBL" id="WKIA01000232">
    <property type="protein sequence ID" value="MRV79317.1"/>
    <property type="molecule type" value="Genomic_DNA"/>
</dbReference>
<feature type="transmembrane region" description="Helical" evidence="1">
    <location>
        <begin position="35"/>
        <end position="53"/>
    </location>
</feature>
<dbReference type="AlphaFoldDB" id="A0A6A8G1V5"/>
<dbReference type="Gene3D" id="1.20.1250.20">
    <property type="entry name" value="MFS general substrate transporter like domains"/>
    <property type="match status" value="1"/>
</dbReference>
<evidence type="ECO:0000256" key="1">
    <source>
        <dbReference type="SAM" id="Phobius"/>
    </source>
</evidence>
<comment type="caution">
    <text evidence="2">The sequence shown here is derived from an EMBL/GenBank/DDBJ whole genome shotgun (WGS) entry which is preliminary data.</text>
</comment>
<feature type="non-terminal residue" evidence="2">
    <location>
        <position position="1"/>
    </location>
</feature>